<dbReference type="AlphaFoldDB" id="A0A8J7K1J1"/>
<dbReference type="InterPro" id="IPR012312">
    <property type="entry name" value="Hemerythrin-like"/>
</dbReference>
<proteinExistence type="predicted"/>
<dbReference type="Proteomes" id="UP000604481">
    <property type="component" value="Unassembled WGS sequence"/>
</dbReference>
<accession>A0A8J7K1J1</accession>
<feature type="domain" description="Hemerythrin-like" evidence="1">
    <location>
        <begin position="11"/>
        <end position="113"/>
    </location>
</feature>
<gene>
    <name evidence="2" type="ORF">INR99_05255</name>
</gene>
<protein>
    <submittedName>
        <fullName evidence="2">Hemerythrin domain-containing protein</fullName>
    </submittedName>
</protein>
<sequence length="128" mass="14260">MKRSPALIQFSREHHPALVLAKRIQHAAEHERAALMPTPAFLAELESHFAAEEIQFAPALAALPVLAARFAGEHARLRALMHRLQQGELAALAEFGETLAAHVRFEERELFMVLQEQARRAGEQSGSH</sequence>
<comment type="caution">
    <text evidence="2">The sequence shown here is derived from an EMBL/GenBank/DDBJ whole genome shotgun (WGS) entry which is preliminary data.</text>
</comment>
<dbReference type="RefSeq" id="WP_194115277.1">
    <property type="nucleotide sequence ID" value="NZ_JADFUA010000002.1"/>
</dbReference>
<keyword evidence="3" id="KW-1185">Reference proteome</keyword>
<name>A0A8J7K1J1_9NEIS</name>
<organism evidence="2 3">
    <name type="scientific">Chitinilyticum piscinae</name>
    <dbReference type="NCBI Taxonomy" id="2866724"/>
    <lineage>
        <taxon>Bacteria</taxon>
        <taxon>Pseudomonadati</taxon>
        <taxon>Pseudomonadota</taxon>
        <taxon>Betaproteobacteria</taxon>
        <taxon>Neisseriales</taxon>
        <taxon>Chitinibacteraceae</taxon>
        <taxon>Chitinilyticum</taxon>
    </lineage>
</organism>
<dbReference type="Pfam" id="PF01814">
    <property type="entry name" value="Hemerythrin"/>
    <property type="match status" value="1"/>
</dbReference>
<reference evidence="2 3" key="1">
    <citation type="submission" date="2020-10" db="EMBL/GenBank/DDBJ databases">
        <title>The genome sequence of Chitinilyticum litopenaei 4Y14.</title>
        <authorList>
            <person name="Liu Y."/>
        </authorList>
    </citation>
    <scope>NUCLEOTIDE SEQUENCE [LARGE SCALE GENOMIC DNA]</scope>
    <source>
        <strain evidence="2 3">4Y14</strain>
    </source>
</reference>
<evidence type="ECO:0000313" key="3">
    <source>
        <dbReference type="Proteomes" id="UP000604481"/>
    </source>
</evidence>
<evidence type="ECO:0000259" key="1">
    <source>
        <dbReference type="Pfam" id="PF01814"/>
    </source>
</evidence>
<dbReference type="EMBL" id="JADFUA010000002">
    <property type="protein sequence ID" value="MBE9608752.1"/>
    <property type="molecule type" value="Genomic_DNA"/>
</dbReference>
<evidence type="ECO:0000313" key="2">
    <source>
        <dbReference type="EMBL" id="MBE9608752.1"/>
    </source>
</evidence>